<feature type="transmembrane region" description="Helical" evidence="4">
    <location>
        <begin position="316"/>
        <end position="337"/>
    </location>
</feature>
<dbReference type="Pfam" id="PF13641">
    <property type="entry name" value="Glyco_tranf_2_3"/>
    <property type="match status" value="1"/>
</dbReference>
<evidence type="ECO:0000313" key="5">
    <source>
        <dbReference type="EMBL" id="QSZ26664.1"/>
    </source>
</evidence>
<evidence type="ECO:0000256" key="3">
    <source>
        <dbReference type="ARBA" id="ARBA00022679"/>
    </source>
</evidence>
<keyword evidence="4" id="KW-0472">Membrane</keyword>
<evidence type="ECO:0000313" key="6">
    <source>
        <dbReference type="Proteomes" id="UP000671913"/>
    </source>
</evidence>
<dbReference type="KEGG" id="aaut:ACETAC_07045"/>
<keyword evidence="3" id="KW-0808">Transferase</keyword>
<dbReference type="RefSeq" id="WP_284679343.1">
    <property type="nucleotide sequence ID" value="NZ_CP060096.1"/>
</dbReference>
<evidence type="ECO:0000256" key="2">
    <source>
        <dbReference type="ARBA" id="ARBA00022676"/>
    </source>
</evidence>
<dbReference type="SUPFAM" id="SSF53448">
    <property type="entry name" value="Nucleotide-diphospho-sugar transferases"/>
    <property type="match status" value="1"/>
</dbReference>
<dbReference type="InterPro" id="IPR029044">
    <property type="entry name" value="Nucleotide-diphossugar_trans"/>
</dbReference>
<dbReference type="EMBL" id="CP060096">
    <property type="protein sequence ID" value="QSZ26664.1"/>
    <property type="molecule type" value="Genomic_DNA"/>
</dbReference>
<feature type="transmembrane region" description="Helical" evidence="4">
    <location>
        <begin position="358"/>
        <end position="381"/>
    </location>
</feature>
<proteinExistence type="inferred from homology"/>
<keyword evidence="6" id="KW-1185">Reference proteome</keyword>
<dbReference type="Proteomes" id="UP000671913">
    <property type="component" value="Chromosome"/>
</dbReference>
<feature type="transmembrane region" description="Helical" evidence="4">
    <location>
        <begin position="393"/>
        <end position="418"/>
    </location>
</feature>
<keyword evidence="4" id="KW-1133">Transmembrane helix</keyword>
<comment type="similarity">
    <text evidence="1">Belongs to the glycosyltransferase 2 family.</text>
</comment>
<dbReference type="Gene3D" id="3.90.550.10">
    <property type="entry name" value="Spore Coat Polysaccharide Biosynthesis Protein SpsA, Chain A"/>
    <property type="match status" value="1"/>
</dbReference>
<evidence type="ECO:0000256" key="1">
    <source>
        <dbReference type="ARBA" id="ARBA00006739"/>
    </source>
</evidence>
<accession>A0A975G952</accession>
<keyword evidence="4" id="KW-0812">Transmembrane</keyword>
<name>A0A975G952_9THEO</name>
<evidence type="ECO:0000256" key="4">
    <source>
        <dbReference type="SAM" id="Phobius"/>
    </source>
</evidence>
<organism evidence="5 6">
    <name type="scientific">Aceticella autotrophica</name>
    <dbReference type="NCBI Taxonomy" id="2755338"/>
    <lineage>
        <taxon>Bacteria</taxon>
        <taxon>Bacillati</taxon>
        <taxon>Bacillota</taxon>
        <taxon>Clostridia</taxon>
        <taxon>Thermoanaerobacterales</taxon>
        <taxon>Thermoanaerobacteraceae</taxon>
        <taxon>Aceticella</taxon>
    </lineage>
</organism>
<dbReference type="PANTHER" id="PTHR43630">
    <property type="entry name" value="POLY-BETA-1,6-N-ACETYL-D-GLUCOSAMINE SYNTHASE"/>
    <property type="match status" value="1"/>
</dbReference>
<dbReference type="GO" id="GO:0016757">
    <property type="term" value="F:glycosyltransferase activity"/>
    <property type="evidence" value="ECO:0007669"/>
    <property type="project" value="UniProtKB-KW"/>
</dbReference>
<reference evidence="5" key="1">
    <citation type="submission" date="2020-08" db="EMBL/GenBank/DDBJ databases">
        <title>Genomic insights into the carbon and energy metabolism of the first obligate autotrophic acetogenic bacterium Aceticella autotrophica gen. nov., sp. nov.</title>
        <authorList>
            <person name="Toshchakov S.V."/>
            <person name="Elcheninov A.G."/>
            <person name="Kublanov I.V."/>
            <person name="Frolov E.N."/>
            <person name="Lebedinsky A.V."/>
        </authorList>
    </citation>
    <scope>NUCLEOTIDE SEQUENCE</scope>
    <source>
        <strain evidence="5">3443-3Ac</strain>
    </source>
</reference>
<dbReference type="PANTHER" id="PTHR43630:SF1">
    <property type="entry name" value="POLY-BETA-1,6-N-ACETYL-D-GLUCOSAMINE SYNTHASE"/>
    <property type="match status" value="1"/>
</dbReference>
<sequence>MKVDSTFLTLILLFVGAYYLFLFFIALNHKEVRIKNCEEYFYFIIIPAKNEEKVIETTLKRCLKFNNNNYRIIVVDDNSNDLTPVIVNRLSQLDSKIILLNNLPNEYKKGKGNVLNYAYRQIMISLSSNFMKPFNLPDDFKTCFDDEHIIVGVFDADAKPSINMLDEISSVFSNFDVDAVQTAVRIYNRNQSLLAKMQDIEFLGFSRIIQKARSIFGSVGLGGNGQFSKLSSLNLIGLEPWGNTLTEDFELGLRMISKGMRLYFTDRAIVEQEGVVSLKALIRQRTRWLQGHFNNWKYIFHIIRSKSPIITKVDTLIYIIFVSVVFIVGFSLTLSLLSAFKVIFVENKMLEIFYNKNYLLGFIVLITYSFAFIPMFVYSIFEFYKDKGFFIKISYILLFAIYTYIWLPSGIAGLYRLATQKTEWIKTKRIATPISSLTEINEDSIYFIDEKRKAPRIEFHSFLFLNNKQVYYLENYSEYGARIIIPFTEKMTVEELSIDVPIIGNKKAKIVWEKEDTYTVTIGLKFVS</sequence>
<gene>
    <name evidence="5" type="ORF">ACETAC_07045</name>
</gene>
<feature type="transmembrane region" description="Helical" evidence="4">
    <location>
        <begin position="7"/>
        <end position="27"/>
    </location>
</feature>
<protein>
    <submittedName>
        <fullName evidence="5">Glycosyltransferase</fullName>
    </submittedName>
</protein>
<keyword evidence="2" id="KW-0328">Glycosyltransferase</keyword>
<dbReference type="AlphaFoldDB" id="A0A975G952"/>